<organism evidence="2 3">
    <name type="scientific">Dyella flava</name>
    <dbReference type="NCBI Taxonomy" id="1920170"/>
    <lineage>
        <taxon>Bacteria</taxon>
        <taxon>Pseudomonadati</taxon>
        <taxon>Pseudomonadota</taxon>
        <taxon>Gammaproteobacteria</taxon>
        <taxon>Lysobacterales</taxon>
        <taxon>Rhodanobacteraceae</taxon>
        <taxon>Dyella</taxon>
    </lineage>
</organism>
<keyword evidence="2" id="KW-0808">Transferase</keyword>
<proteinExistence type="predicted"/>
<evidence type="ECO:0000313" key="2">
    <source>
        <dbReference type="EMBL" id="MBM7124618.1"/>
    </source>
</evidence>
<dbReference type="GO" id="GO:0032259">
    <property type="term" value="P:methylation"/>
    <property type="evidence" value="ECO:0007669"/>
    <property type="project" value="UniProtKB-KW"/>
</dbReference>
<dbReference type="Proteomes" id="UP001430149">
    <property type="component" value="Unassembled WGS sequence"/>
</dbReference>
<dbReference type="RefSeq" id="WP_204680149.1">
    <property type="nucleotide sequence ID" value="NZ_BSNR01000003.1"/>
</dbReference>
<dbReference type="InterPro" id="IPR013216">
    <property type="entry name" value="Methyltransf_11"/>
</dbReference>
<comment type="caution">
    <text evidence="2">The sequence shown here is derived from an EMBL/GenBank/DDBJ whole genome shotgun (WGS) entry which is preliminary data.</text>
</comment>
<dbReference type="Gene3D" id="3.40.50.150">
    <property type="entry name" value="Vaccinia Virus protein VP39"/>
    <property type="match status" value="1"/>
</dbReference>
<evidence type="ECO:0000259" key="1">
    <source>
        <dbReference type="Pfam" id="PF08241"/>
    </source>
</evidence>
<feature type="domain" description="Methyltransferase type 11" evidence="1">
    <location>
        <begin position="85"/>
        <end position="137"/>
    </location>
</feature>
<name>A0ABS2K1H4_9GAMM</name>
<dbReference type="EMBL" id="JADIKE010000028">
    <property type="protein sequence ID" value="MBM7124618.1"/>
    <property type="molecule type" value="Genomic_DNA"/>
</dbReference>
<evidence type="ECO:0000313" key="3">
    <source>
        <dbReference type="Proteomes" id="UP001430149"/>
    </source>
</evidence>
<dbReference type="Pfam" id="PF08241">
    <property type="entry name" value="Methyltransf_11"/>
    <property type="match status" value="1"/>
</dbReference>
<dbReference type="InterPro" id="IPR029063">
    <property type="entry name" value="SAM-dependent_MTases_sf"/>
</dbReference>
<reference evidence="2" key="1">
    <citation type="submission" date="2020-10" db="EMBL/GenBank/DDBJ databases">
        <title>Phylogeny of dyella-like bacteria.</title>
        <authorList>
            <person name="Fu J."/>
        </authorList>
    </citation>
    <scope>NUCLEOTIDE SEQUENCE</scope>
    <source>
        <strain evidence="2">DHOC52</strain>
    </source>
</reference>
<protein>
    <submittedName>
        <fullName evidence="2">Class I SAM-dependent methyltransferase</fullName>
    </submittedName>
</protein>
<keyword evidence="3" id="KW-1185">Reference proteome</keyword>
<dbReference type="GO" id="GO:0008168">
    <property type="term" value="F:methyltransferase activity"/>
    <property type="evidence" value="ECO:0007669"/>
    <property type="project" value="UniProtKB-KW"/>
</dbReference>
<dbReference type="SUPFAM" id="SSF53335">
    <property type="entry name" value="S-adenosyl-L-methionine-dependent methyltransferases"/>
    <property type="match status" value="1"/>
</dbReference>
<keyword evidence="2" id="KW-0489">Methyltransferase</keyword>
<accession>A0ABS2K1H4</accession>
<sequence>MRKTEVSAQYSTMAAGSFADRVAAKMRRVMFDRFLAEGVSPTDTLLDVGVTSDDELEASNYLEAWYPYKDKITACGIDDASFLERRYPGVRYVHADGRSLPFGDGEYDVVHSSAVLEHVGSREQQKAFICELARTARKFAFLTTPNRWFPVEFHTVLPLLHWLPPRTFRSIIRRMGHDVLSREENLNLLGARDIHQLCREAGLRDYTVRSVYLGGWPSNLLLTIRNEGNGAS</sequence>
<gene>
    <name evidence="2" type="ORF">ISP19_04440</name>
</gene>